<accession>A0A969WAS3</accession>
<dbReference type="Pfam" id="PF11528">
    <property type="entry name" value="DUF3224"/>
    <property type="match status" value="1"/>
</dbReference>
<dbReference type="AlphaFoldDB" id="A0A969WAS3"/>
<dbReference type="Proteomes" id="UP000653472">
    <property type="component" value="Unassembled WGS sequence"/>
</dbReference>
<dbReference type="InterPro" id="IPR023159">
    <property type="entry name" value="SO1590-like_sf"/>
</dbReference>
<comment type="caution">
    <text evidence="1">The sequence shown here is derived from an EMBL/GenBank/DDBJ whole genome shotgun (WGS) entry which is preliminary data.</text>
</comment>
<gene>
    <name evidence="1" type="ORF">G7Y82_15625</name>
</gene>
<dbReference type="InterPro" id="IPR021607">
    <property type="entry name" value="DUF3224"/>
</dbReference>
<keyword evidence="2" id="KW-1185">Reference proteome</keyword>
<reference evidence="1" key="1">
    <citation type="submission" date="2020-03" db="EMBL/GenBank/DDBJ databases">
        <title>Solimonas marina sp. nov., isolated from deep seawater of the Pacific Ocean.</title>
        <authorList>
            <person name="Liu X."/>
            <person name="Lai Q."/>
            <person name="Sun F."/>
            <person name="Gai Y."/>
            <person name="Li G."/>
            <person name="Shao Z."/>
        </authorList>
    </citation>
    <scope>NUCLEOTIDE SEQUENCE</scope>
    <source>
        <strain evidence="1">C16B3</strain>
    </source>
</reference>
<proteinExistence type="predicted"/>
<protein>
    <submittedName>
        <fullName evidence="1">DUF3224 domain-containing protein</fullName>
    </submittedName>
</protein>
<name>A0A969WAS3_9GAMM</name>
<evidence type="ECO:0000313" key="1">
    <source>
        <dbReference type="EMBL" id="NKF23747.1"/>
    </source>
</evidence>
<sequence length="137" mass="14569">MSQLVSGAFEVQLEPLDVALADEAGGATRGRMSIDKQYRGALDGRSRGEMLTAMTSTPGSAGYVAIEKFVGTLQSRRGSFVLQHHATMTRGAPQLNIVVVPDSGTDELLGISGRMDIVVEAGAHRYRFDYELPAAAA</sequence>
<dbReference type="EMBL" id="JAAVXB010000009">
    <property type="protein sequence ID" value="NKF23747.1"/>
    <property type="molecule type" value="Genomic_DNA"/>
</dbReference>
<evidence type="ECO:0000313" key="2">
    <source>
        <dbReference type="Proteomes" id="UP000653472"/>
    </source>
</evidence>
<organism evidence="1 2">
    <name type="scientific">Solimonas marina</name>
    <dbReference type="NCBI Taxonomy" id="2714601"/>
    <lineage>
        <taxon>Bacteria</taxon>
        <taxon>Pseudomonadati</taxon>
        <taxon>Pseudomonadota</taxon>
        <taxon>Gammaproteobacteria</taxon>
        <taxon>Nevskiales</taxon>
        <taxon>Nevskiaceae</taxon>
        <taxon>Solimonas</taxon>
    </lineage>
</organism>
<dbReference type="Gene3D" id="2.40.350.10">
    <property type="entry name" value="SO1590-like"/>
    <property type="match status" value="1"/>
</dbReference>
<dbReference type="RefSeq" id="WP_168149065.1">
    <property type="nucleotide sequence ID" value="NZ_JAAVXB010000009.1"/>
</dbReference>
<dbReference type="SUPFAM" id="SSF159238">
    <property type="entry name" value="SO1590-like"/>
    <property type="match status" value="1"/>
</dbReference>